<dbReference type="CDD" id="cd18808">
    <property type="entry name" value="SF1_C_Upf1"/>
    <property type="match status" value="1"/>
</dbReference>
<protein>
    <submittedName>
        <fullName evidence="9">DNA helicase</fullName>
    </submittedName>
</protein>
<dbReference type="PANTHER" id="PTHR43788:SF8">
    <property type="entry name" value="DNA-BINDING PROTEIN SMUBP-2"/>
    <property type="match status" value="1"/>
</dbReference>
<dbReference type="Pfam" id="PF13086">
    <property type="entry name" value="AAA_11"/>
    <property type="match status" value="1"/>
</dbReference>
<evidence type="ECO:0000313" key="10">
    <source>
        <dbReference type="Proteomes" id="UP000092582"/>
    </source>
</evidence>
<comment type="similarity">
    <text evidence="1">Belongs to the DNA2/NAM7 helicase family.</text>
</comment>
<feature type="domain" description="DNA2/NAM7 helicase-like C-terminal" evidence="7">
    <location>
        <begin position="1461"/>
        <end position="1676"/>
    </location>
</feature>
<dbReference type="EMBL" id="CP016282">
    <property type="protein sequence ID" value="ANP72070.1"/>
    <property type="molecule type" value="Genomic_DNA"/>
</dbReference>
<evidence type="ECO:0000256" key="4">
    <source>
        <dbReference type="ARBA" id="ARBA00022806"/>
    </source>
</evidence>
<dbReference type="Gene3D" id="3.40.50.300">
    <property type="entry name" value="P-loop containing nucleotide triphosphate hydrolases"/>
    <property type="match status" value="3"/>
</dbReference>
<evidence type="ECO:0000259" key="8">
    <source>
        <dbReference type="Pfam" id="PF18741"/>
    </source>
</evidence>
<keyword evidence="5" id="KW-0067">ATP-binding</keyword>
<sequence length="1838" mass="193987">MESTEQDSSIPQPVVRTAHDLTIALSVTPILSYALAHNRINVVGRVEVDNRGAAVREAVLRLEVVSAGDTLGSARDLLVDLAAARTATFTDVSLTVDPAAMLLVEEQRPATIRASLLIDGAVAAQADEPIQLLAAQQWVARPVDLALEMLSAHVLPNHPAVATLLGEAAVLLEDRTGSASMPGYQAGPERVDQVVEAVFEAMRARGIRYATPPASWADDGQKVRTPGEVLGSGGIGAEGAAGATGSISATGGVGTCLDTVVVMAAALEQAGLHPLLWIVTGHAFLGYWREEETLGAPALTDVAEVINLIDLDLIRLVETTQVTDQGAGRPASFAEAQRSPYLERLTDLSSVIGVVDVVQARRTHILPLPARTVAGDGTVLVTEYRPGSPGSGVPAAIVTDAPSADAAAADSGVVDSGAPTRLAPPRITQWKNALLDLSLRNRLINFTERGALALTVPDRHLADLEDLVTGGTGLTLLPADRMSSTDKERGIRFGRDLPTDQLAALLAGKKAVYADVTDAAYATKLRALAYKARTVVQETGANNLYLAFGSLVWTANDRELRSPLVLVPVVLEPAGRGGDYRVRLDEAGASTPNYCLLEKLRQLHGLSIPGLENPQDDAARTDTSGIDLAGAFRATREALLAAGLPFRVEETLDLSILQFAKFRLWKDLDENWETLAQNSLVNHLVHTPTQPFVDPVPLPEPADLDALGAECPVPGDSSQLAAVAEAIAERTFVLEGPPGTGKSQTITNLLTRAVYEGKKVLFVAEKRAALQVVQARLNEVGMGPFALDLHALATKPAAVRAQIRQALEHAVTVDGQGLKNDLDVLGTARRSLARYTDRLHEQNNAGLSFYSARTAQLTADDDVRALPVPADLPARITADELDQLRRMLRDLPDVTDPVRPRPQHPWAFVTAPPSAPLDLPAVARAAAALDEALAALPVAGSTVPATAGSTDAAADLAVAGHRAAAAVSSAASPTEFVTLSSLAAAERVSLATLDGTRSPAWVAAAADAEAATVAFAQATHPALAVLKPDALRLDAAALHRDAQAADASGFLGRRGRRKAVLARLSAELIPGNTVPLKTLSTVTGQLADSQAQLQALRARVRLLDGVTIADDWNPLVGSAGHTGRDELSARLAWLRWAGGAVAPGHRELGADFVAALRDYLESTPAPDADLAAALNRALQALQSVMTATGAGPAAVAAWAAGGGLVAVWSRGAEERDAQAPGLPSLTRWVALLEHLEPLRALGLTAAHAAVLRGEVDADDAGLAFEKGLAAASVTERGQATTLDQFDAAAQNRSITRFTTASGAVRRHLPTFIPYSVLRRRSIGGAGSPAEAADTAASASAADSAARLGLLKRQLDRQRGGMGVRELMHEFGDLITDILPCMLMSPESVARFFPAQAGLFDIVVFDEASQVRVSDAVGAMGRARSVVVVGDSKQMPPTSFAESAIGSGDQDSETLEFVRDEESILSECVQAQVPGKWLSWHYRSQDESLIAFSNRAYYRDRLSSFPAPHHGAGPVAAAPDTATEPVPGVAGYGVSLRRVDGTFLRSGKGKDLRTNPVEAQAIVAEILARFAAEPDSIPSIGVITFNVQQRALIEGSLRDSGDDRIVHALESETDGLFVKNLENVQGDERDTILFSTAFSADASGRLPLNFGPLNLPGGERRLNVAITRARRQVIVFSSFDPQDLRAEETISAGVKDLRAYLDLAAGGSDGLASPLRQSGVLDRHREQIAEALRERGFAVQTDVGLSDFRVDLSVATAGAPGHPVMAVLLDGPTWAARRTVSDRDGLPVEVLSRLMGWPAVERVWMPEWLGEQGAVLDRLDEKLTALDAARQAREAAALP</sequence>
<dbReference type="PATRIC" id="fig|670052.7.peg.1144"/>
<evidence type="ECO:0000313" key="9">
    <source>
        <dbReference type="EMBL" id="ANP72070.1"/>
    </source>
</evidence>
<dbReference type="KEGG" id="cart:PA27867_1104"/>
<evidence type="ECO:0000259" key="6">
    <source>
        <dbReference type="Pfam" id="PF13086"/>
    </source>
</evidence>
<accession>A0A1B1BHP6</accession>
<evidence type="ECO:0000256" key="2">
    <source>
        <dbReference type="ARBA" id="ARBA00022741"/>
    </source>
</evidence>
<dbReference type="Pfam" id="PF13195">
    <property type="entry name" value="DUF4011"/>
    <property type="match status" value="1"/>
</dbReference>
<dbReference type="STRING" id="670052.PA27867_1104"/>
<dbReference type="InterPro" id="IPR025103">
    <property type="entry name" value="DUF4011"/>
</dbReference>
<evidence type="ECO:0000256" key="1">
    <source>
        <dbReference type="ARBA" id="ARBA00007913"/>
    </source>
</evidence>
<dbReference type="InterPro" id="IPR049468">
    <property type="entry name" value="Restrct_endonuc-II-like_dom"/>
</dbReference>
<organism evidence="9 10">
    <name type="scientific">Cryobacterium arcticum</name>
    <dbReference type="NCBI Taxonomy" id="670052"/>
    <lineage>
        <taxon>Bacteria</taxon>
        <taxon>Bacillati</taxon>
        <taxon>Actinomycetota</taxon>
        <taxon>Actinomycetes</taxon>
        <taxon>Micrococcales</taxon>
        <taxon>Microbacteriaceae</taxon>
        <taxon>Cryobacterium</taxon>
    </lineage>
</organism>
<evidence type="ECO:0000259" key="7">
    <source>
        <dbReference type="Pfam" id="PF13087"/>
    </source>
</evidence>
<dbReference type="OrthoDB" id="9757917at2"/>
<keyword evidence="3" id="KW-0378">Hydrolase</keyword>
<name>A0A1B1BHP6_9MICO</name>
<dbReference type="RefSeq" id="WP_066594290.1">
    <property type="nucleotide sequence ID" value="NZ_CP016282.1"/>
</dbReference>
<dbReference type="SUPFAM" id="SSF52540">
    <property type="entry name" value="P-loop containing nucleoside triphosphate hydrolases"/>
    <property type="match status" value="1"/>
</dbReference>
<dbReference type="Pfam" id="PF18741">
    <property type="entry name" value="MTES_1575"/>
    <property type="match status" value="1"/>
</dbReference>
<dbReference type="InterPro" id="IPR050534">
    <property type="entry name" value="Coronavir_polyprotein_1ab"/>
</dbReference>
<evidence type="ECO:0000256" key="5">
    <source>
        <dbReference type="ARBA" id="ARBA00022840"/>
    </source>
</evidence>
<dbReference type="InterPro" id="IPR027417">
    <property type="entry name" value="P-loop_NTPase"/>
</dbReference>
<feature type="domain" description="DNA2/NAM7 helicase helicase" evidence="6">
    <location>
        <begin position="716"/>
        <end position="805"/>
    </location>
</feature>
<dbReference type="GO" id="GO:0005524">
    <property type="term" value="F:ATP binding"/>
    <property type="evidence" value="ECO:0007669"/>
    <property type="project" value="UniProtKB-KW"/>
</dbReference>
<dbReference type="InterPro" id="IPR047187">
    <property type="entry name" value="SF1_C_Upf1"/>
</dbReference>
<gene>
    <name evidence="9" type="ORF">PA27867_1104</name>
</gene>
<dbReference type="Pfam" id="PF13087">
    <property type="entry name" value="AAA_12"/>
    <property type="match status" value="1"/>
</dbReference>
<dbReference type="InterPro" id="IPR041679">
    <property type="entry name" value="DNA2/NAM7-like_C"/>
</dbReference>
<dbReference type="GO" id="GO:0016787">
    <property type="term" value="F:hydrolase activity"/>
    <property type="evidence" value="ECO:0007669"/>
    <property type="project" value="UniProtKB-KW"/>
</dbReference>
<feature type="domain" description="Restriction endonuclease type II-like" evidence="8">
    <location>
        <begin position="1725"/>
        <end position="1822"/>
    </location>
</feature>
<keyword evidence="4 9" id="KW-0347">Helicase</keyword>
<reference evidence="9 10" key="1">
    <citation type="submission" date="2016-06" db="EMBL/GenBank/DDBJ databases">
        <title>Genome sequencing of Cryobacterium arcticum PAMC 27867.</title>
        <authorList>
            <person name="Lee J."/>
            <person name="Kim O.-S."/>
        </authorList>
    </citation>
    <scope>NUCLEOTIDE SEQUENCE [LARGE SCALE GENOMIC DNA]</scope>
    <source>
        <strain evidence="9 10">PAMC 27867</strain>
    </source>
</reference>
<dbReference type="Proteomes" id="UP000092582">
    <property type="component" value="Chromosome 1"/>
</dbReference>
<evidence type="ECO:0000256" key="3">
    <source>
        <dbReference type="ARBA" id="ARBA00022801"/>
    </source>
</evidence>
<keyword evidence="2" id="KW-0547">Nucleotide-binding</keyword>
<dbReference type="InterPro" id="IPR041677">
    <property type="entry name" value="DNA2/NAM7_AAA_11"/>
</dbReference>
<dbReference type="GO" id="GO:0043139">
    <property type="term" value="F:5'-3' DNA helicase activity"/>
    <property type="evidence" value="ECO:0007669"/>
    <property type="project" value="TreeGrafter"/>
</dbReference>
<keyword evidence="10" id="KW-1185">Reference proteome</keyword>
<dbReference type="PANTHER" id="PTHR43788">
    <property type="entry name" value="DNA2/NAM7 HELICASE FAMILY MEMBER"/>
    <property type="match status" value="1"/>
</dbReference>
<proteinExistence type="inferred from homology"/>